<feature type="signal peptide" evidence="1">
    <location>
        <begin position="1"/>
        <end position="30"/>
    </location>
</feature>
<evidence type="ECO:0000313" key="3">
    <source>
        <dbReference type="Proteomes" id="UP000681340"/>
    </source>
</evidence>
<gene>
    <name evidence="2" type="ORF">Aau02nite_23480</name>
</gene>
<keyword evidence="3" id="KW-1185">Reference proteome</keyword>
<protein>
    <submittedName>
        <fullName evidence="2">Uncharacterized protein</fullName>
    </submittedName>
</protein>
<comment type="caution">
    <text evidence="2">The sequence shown here is derived from an EMBL/GenBank/DDBJ whole genome shotgun (WGS) entry which is preliminary data.</text>
</comment>
<evidence type="ECO:0000313" key="2">
    <source>
        <dbReference type="EMBL" id="GIM66581.1"/>
    </source>
</evidence>
<dbReference type="RefSeq" id="WP_212988392.1">
    <property type="nucleotide sequence ID" value="NZ_BAABEA010000019.1"/>
</dbReference>
<dbReference type="AlphaFoldDB" id="A0A919S8C2"/>
<proteinExistence type="predicted"/>
<reference evidence="2" key="1">
    <citation type="submission" date="2021-03" db="EMBL/GenBank/DDBJ databases">
        <title>Whole genome shotgun sequence of Actinoplanes auranticolor NBRC 12245.</title>
        <authorList>
            <person name="Komaki H."/>
            <person name="Tamura T."/>
        </authorList>
    </citation>
    <scope>NUCLEOTIDE SEQUENCE</scope>
    <source>
        <strain evidence="2">NBRC 12245</strain>
    </source>
</reference>
<sequence length="69" mass="6948">MPYLIRRRTVATLAAGSLGLSLFWAAAAVAGSLEPAARHDPSGPGLVIKVPAPARPLCDPGSVTASLPS</sequence>
<evidence type="ECO:0000256" key="1">
    <source>
        <dbReference type="SAM" id="SignalP"/>
    </source>
</evidence>
<accession>A0A919S8C2</accession>
<name>A0A919S8C2_9ACTN</name>
<dbReference type="EMBL" id="BOQL01000021">
    <property type="protein sequence ID" value="GIM66581.1"/>
    <property type="molecule type" value="Genomic_DNA"/>
</dbReference>
<dbReference type="Proteomes" id="UP000681340">
    <property type="component" value="Unassembled WGS sequence"/>
</dbReference>
<feature type="chain" id="PRO_5039707890" evidence="1">
    <location>
        <begin position="31"/>
        <end position="69"/>
    </location>
</feature>
<organism evidence="2 3">
    <name type="scientific">Actinoplanes auranticolor</name>
    <dbReference type="NCBI Taxonomy" id="47988"/>
    <lineage>
        <taxon>Bacteria</taxon>
        <taxon>Bacillati</taxon>
        <taxon>Actinomycetota</taxon>
        <taxon>Actinomycetes</taxon>
        <taxon>Micromonosporales</taxon>
        <taxon>Micromonosporaceae</taxon>
        <taxon>Actinoplanes</taxon>
    </lineage>
</organism>
<keyword evidence="1" id="KW-0732">Signal</keyword>